<feature type="domain" description="EGF-like" evidence="3">
    <location>
        <begin position="117"/>
        <end position="149"/>
    </location>
</feature>
<dbReference type="Proteomes" id="UP000078200">
    <property type="component" value="Unassembled WGS sequence"/>
</dbReference>
<dbReference type="EnsemblMetazoa" id="GAUT002642-RA">
    <property type="protein sequence ID" value="GAUT002642-PA"/>
    <property type="gene ID" value="GAUT002642"/>
</dbReference>
<dbReference type="VEuPathDB" id="VectorBase:GAUT002642"/>
<keyword evidence="2" id="KW-0812">Transmembrane</keyword>
<evidence type="ECO:0000313" key="4">
    <source>
        <dbReference type="EnsemblMetazoa" id="GAUT002642-PA"/>
    </source>
</evidence>
<dbReference type="STRING" id="7395.A0A1A9UEY3"/>
<organism evidence="4 5">
    <name type="scientific">Glossina austeni</name>
    <name type="common">Savannah tsetse fly</name>
    <dbReference type="NCBI Taxonomy" id="7395"/>
    <lineage>
        <taxon>Eukaryota</taxon>
        <taxon>Metazoa</taxon>
        <taxon>Ecdysozoa</taxon>
        <taxon>Arthropoda</taxon>
        <taxon>Hexapoda</taxon>
        <taxon>Insecta</taxon>
        <taxon>Pterygota</taxon>
        <taxon>Neoptera</taxon>
        <taxon>Endopterygota</taxon>
        <taxon>Diptera</taxon>
        <taxon>Brachycera</taxon>
        <taxon>Muscomorpha</taxon>
        <taxon>Hippoboscoidea</taxon>
        <taxon>Glossinidae</taxon>
        <taxon>Glossina</taxon>
    </lineage>
</organism>
<dbReference type="AlphaFoldDB" id="A0A1A9UEY3"/>
<dbReference type="SMART" id="SM00181">
    <property type="entry name" value="EGF"/>
    <property type="match status" value="6"/>
</dbReference>
<protein>
    <recommendedName>
        <fullName evidence="3">EGF-like domain-containing protein</fullName>
    </recommendedName>
</protein>
<feature type="transmembrane region" description="Helical" evidence="2">
    <location>
        <begin position="287"/>
        <end position="312"/>
    </location>
</feature>
<dbReference type="InterPro" id="IPR000742">
    <property type="entry name" value="EGF"/>
</dbReference>
<evidence type="ECO:0000256" key="1">
    <source>
        <dbReference type="SAM" id="MobiDB-lite"/>
    </source>
</evidence>
<dbReference type="InterPro" id="IPR053255">
    <property type="entry name" value="EGF-like_domain"/>
</dbReference>
<dbReference type="Pfam" id="PF02363">
    <property type="entry name" value="C_tripleX"/>
    <property type="match status" value="7"/>
</dbReference>
<evidence type="ECO:0000313" key="5">
    <source>
        <dbReference type="Proteomes" id="UP000078200"/>
    </source>
</evidence>
<feature type="domain" description="EGF-like" evidence="3">
    <location>
        <begin position="151"/>
        <end position="183"/>
    </location>
</feature>
<evidence type="ECO:0000256" key="2">
    <source>
        <dbReference type="SAM" id="Phobius"/>
    </source>
</evidence>
<sequence length="373" mass="41063">MPYVYSKVESLSEFGKKPDCLHGKCVAPGICECFPDYHANTLTKACQPICKPECKNGVCTSPGQCACLQGYKFNIISQSCEPLCEPECRNGFCLAPGTCKCLPNYRLENSTGACEPICEPKCMNGRCVAPDTCKCLTGYTFDVERNYCAPICDPECKNGICISPGKCECFDGFRLGGLKNSCVPLCILECINDVHAIPGSCECAQGYQLSKNSPAKSNLCYPICEPICLNGRCICFNGYTMLDLKRKCTSTSTYRTNITYNTINMLHSHEAIEVKTTAKDKGAKTDIVGPVGIGMTIFMMIAVPSLCLIIYLMCRQKNSRSPVELRRQEQQVPADKRHAQHFRSSDRAPYAEADKQPSKFQNGCNSCLDQIPT</sequence>
<evidence type="ECO:0000259" key="3">
    <source>
        <dbReference type="SMART" id="SM00181"/>
    </source>
</evidence>
<accession>A0A1A9UEY3</accession>
<feature type="domain" description="EGF-like" evidence="3">
    <location>
        <begin position="83"/>
        <end position="115"/>
    </location>
</feature>
<feature type="domain" description="EGF-like" evidence="3">
    <location>
        <begin position="10"/>
        <end position="47"/>
    </location>
</feature>
<dbReference type="SUPFAM" id="SSF57184">
    <property type="entry name" value="Growth factor receptor domain"/>
    <property type="match status" value="2"/>
</dbReference>
<dbReference type="Gene3D" id="2.10.25.10">
    <property type="entry name" value="Laminin"/>
    <property type="match status" value="4"/>
</dbReference>
<dbReference type="InterPro" id="IPR009030">
    <property type="entry name" value="Growth_fac_rcpt_cys_sf"/>
</dbReference>
<keyword evidence="2" id="KW-0472">Membrane</keyword>
<name>A0A1A9UEY3_GLOAU</name>
<dbReference type="InterPro" id="IPR003341">
    <property type="entry name" value="Cys_rich_tripleX"/>
</dbReference>
<keyword evidence="2" id="KW-1133">Transmembrane helix</keyword>
<reference evidence="4" key="1">
    <citation type="submission" date="2020-05" db="UniProtKB">
        <authorList>
            <consortium name="EnsemblMetazoa"/>
        </authorList>
    </citation>
    <scope>IDENTIFICATION</scope>
    <source>
        <strain evidence="4">TTRI</strain>
    </source>
</reference>
<dbReference type="PANTHER" id="PTHR24047">
    <property type="entry name" value="FI01909P-RELATED"/>
    <property type="match status" value="1"/>
</dbReference>
<dbReference type="PANTHER" id="PTHR24047:SF32">
    <property type="entry name" value="FI01909P-RELATED"/>
    <property type="match status" value="1"/>
</dbReference>
<feature type="domain" description="EGF-like" evidence="3">
    <location>
        <begin position="202"/>
        <end position="249"/>
    </location>
</feature>
<feature type="region of interest" description="Disordered" evidence="1">
    <location>
        <begin position="329"/>
        <end position="359"/>
    </location>
</feature>
<proteinExistence type="predicted"/>
<feature type="domain" description="EGF-like" evidence="3">
    <location>
        <begin position="49"/>
        <end position="81"/>
    </location>
</feature>
<keyword evidence="5" id="KW-1185">Reference proteome</keyword>